<evidence type="ECO:0000313" key="1">
    <source>
        <dbReference type="EMBL" id="EIG29548.1"/>
    </source>
</evidence>
<dbReference type="AlphaFoldDB" id="I2NUN7"/>
<comment type="caution">
    <text evidence="1">The sequence shown here is derived from an EMBL/GenBank/DDBJ whole genome shotgun (WGS) entry which is preliminary data.</text>
</comment>
<reference evidence="1 2" key="1">
    <citation type="submission" date="2012-04" db="EMBL/GenBank/DDBJ databases">
        <authorList>
            <person name="Harkins D.M."/>
            <person name="Madupu R."/>
            <person name="Durkin A.S."/>
            <person name="Torralba M."/>
            <person name="Methe B."/>
            <person name="Sutton G.G."/>
            <person name="Nelson K.E."/>
        </authorList>
    </citation>
    <scope>NUCLEOTIDE SEQUENCE [LARGE SCALE GENOMIC DNA]</scope>
    <source>
        <strain evidence="1 2">VK64</strain>
    </source>
</reference>
<dbReference type="EMBL" id="AJMT01000063">
    <property type="protein sequence ID" value="EIG29548.1"/>
    <property type="molecule type" value="Genomic_DNA"/>
</dbReference>
<dbReference type="Proteomes" id="UP000004473">
    <property type="component" value="Unassembled WGS sequence"/>
</dbReference>
<sequence>MRNLDLKKVSEFQKWTPACAGMTEKVLKTGKIGDICDTANKVTVAQRSSENPSHGFQTTSKSDTCLFAFNLLYLAAGD</sequence>
<gene>
    <name evidence="1" type="ORF">HMPREF1051_2548</name>
</gene>
<dbReference type="PATRIC" id="fig|1095748.3.peg.837"/>
<protein>
    <submittedName>
        <fullName evidence="1">Uncharacterized protein</fullName>
    </submittedName>
</protein>
<evidence type="ECO:0000313" key="2">
    <source>
        <dbReference type="Proteomes" id="UP000004473"/>
    </source>
</evidence>
<name>I2NUN7_NEISI</name>
<proteinExistence type="predicted"/>
<accession>I2NUN7</accession>
<organism evidence="1 2">
    <name type="scientific">Neisseria sicca VK64</name>
    <dbReference type="NCBI Taxonomy" id="1095748"/>
    <lineage>
        <taxon>Bacteria</taxon>
        <taxon>Pseudomonadati</taxon>
        <taxon>Pseudomonadota</taxon>
        <taxon>Betaproteobacteria</taxon>
        <taxon>Neisseriales</taxon>
        <taxon>Neisseriaceae</taxon>
        <taxon>Neisseria</taxon>
    </lineage>
</organism>